<reference evidence="3" key="1">
    <citation type="submission" date="2006-12" db="EMBL/GenBank/DDBJ databases">
        <title>Complete sequence of chromosome 1 of Verminephrobacter eiseniae EF01-2.</title>
        <authorList>
            <person name="Copeland A."/>
            <person name="Lucas S."/>
            <person name="Lapidus A."/>
            <person name="Barry K."/>
            <person name="Detter J.C."/>
            <person name="Glavina del Rio T."/>
            <person name="Dalin E."/>
            <person name="Tice H."/>
            <person name="Pitluck S."/>
            <person name="Chertkov O."/>
            <person name="Brettin T."/>
            <person name="Bruce D."/>
            <person name="Han C."/>
            <person name="Tapia R."/>
            <person name="Gilna P."/>
            <person name="Schmutz J."/>
            <person name="Larimer F."/>
            <person name="Land M."/>
            <person name="Hauser L."/>
            <person name="Kyrpides N."/>
            <person name="Kim E."/>
            <person name="Stahl D."/>
            <person name="Richardson P."/>
        </authorList>
    </citation>
    <scope>NUCLEOTIDE SEQUENCE [LARGE SCALE GENOMIC DNA]</scope>
    <source>
        <strain evidence="3">EF01-2</strain>
    </source>
</reference>
<evidence type="ECO:0000313" key="3">
    <source>
        <dbReference type="Proteomes" id="UP000000374"/>
    </source>
</evidence>
<dbReference type="HOGENOM" id="CLU_100153_0_0_4"/>
<evidence type="ECO:0000259" key="1">
    <source>
        <dbReference type="Pfam" id="PF14511"/>
    </source>
</evidence>
<keyword evidence="3" id="KW-1185">Reference proteome</keyword>
<organism evidence="2 3">
    <name type="scientific">Verminephrobacter eiseniae (strain EF01-2)</name>
    <dbReference type="NCBI Taxonomy" id="391735"/>
    <lineage>
        <taxon>Bacteria</taxon>
        <taxon>Pseudomonadati</taxon>
        <taxon>Pseudomonadota</taxon>
        <taxon>Betaproteobacteria</taxon>
        <taxon>Burkholderiales</taxon>
        <taxon>Comamonadaceae</taxon>
        <taxon>Verminephrobacter</taxon>
    </lineage>
</organism>
<dbReference type="Proteomes" id="UP000000374">
    <property type="component" value="Chromosome"/>
</dbReference>
<protein>
    <submittedName>
        <fullName evidence="2">Conserved hypothetical cytosolic protein</fullName>
    </submittedName>
</protein>
<dbReference type="REBASE" id="17617">
    <property type="entry name" value="VeiORF627P"/>
</dbReference>
<dbReference type="InterPro" id="IPR032793">
    <property type="entry name" value="RE_EcoO109IR"/>
</dbReference>
<sequence>MNFIFSDPGQSMQKLNLKDISQFVEQNIGIFHQKRIQSLDTLRLSQILKRKNPYLFKAKHVLTAEQIIRGIVDAHISSNEETVFGDWLEGLAIFINGKVYDGKKSGIQGVDLEFDDDGVRHIVAIKSGPNWGNSSQVAKMISDFKTAKKTLRTSNSKLQIMAVNGCCYGRDRKPDKGEYFKYCGQRFWEFISGNDTLYTEIIEPLGYKAKEKNDNFMKSYLQMINRFTKEFVNEYCDDDGDINWKQLVEFNSCAR</sequence>
<proteinExistence type="predicted"/>
<dbReference type="Pfam" id="PF14511">
    <property type="entry name" value="RE_EcoO109I"/>
    <property type="match status" value="1"/>
</dbReference>
<dbReference type="KEGG" id="vei:Veis_0626"/>
<accession>A1WFK2</accession>
<evidence type="ECO:0000313" key="2">
    <source>
        <dbReference type="EMBL" id="ABM56409.1"/>
    </source>
</evidence>
<feature type="domain" description="Type II restriction endonuclease EcoO109IR" evidence="1">
    <location>
        <begin position="19"/>
        <end position="213"/>
    </location>
</feature>
<dbReference type="STRING" id="391735.Veis_0626"/>
<dbReference type="eggNOG" id="ENOG502Z8WB">
    <property type="taxonomic scope" value="Bacteria"/>
</dbReference>
<dbReference type="AlphaFoldDB" id="A1WFK2"/>
<gene>
    <name evidence="2" type="ordered locus">Veis_0626</name>
</gene>
<dbReference type="SUPFAM" id="SSF52980">
    <property type="entry name" value="Restriction endonuclease-like"/>
    <property type="match status" value="1"/>
</dbReference>
<dbReference type="CDD" id="cd22345">
    <property type="entry name" value="PDDEXK_nuclease"/>
    <property type="match status" value="1"/>
</dbReference>
<name>A1WFK2_VEREI</name>
<dbReference type="InterPro" id="IPR011335">
    <property type="entry name" value="Restrct_endonuc-II-like"/>
</dbReference>
<dbReference type="EMBL" id="CP000542">
    <property type="protein sequence ID" value="ABM56409.1"/>
    <property type="molecule type" value="Genomic_DNA"/>
</dbReference>